<proteinExistence type="predicted"/>
<sequence length="75" mass="8441">MAAQLIMFGASIWMAMRFFAASDTLEALHWGIPSATLLILATMTKLTLWPTLQANRVIREVKRLELQVARGPKDK</sequence>
<dbReference type="Pfam" id="PF20556">
    <property type="entry name" value="DUF6768"/>
    <property type="match status" value="1"/>
</dbReference>
<evidence type="ECO:0000313" key="1">
    <source>
        <dbReference type="EMBL" id="MXO82389.1"/>
    </source>
</evidence>
<accession>A0A844Z912</accession>
<reference evidence="1 2" key="1">
    <citation type="submission" date="2019-12" db="EMBL/GenBank/DDBJ databases">
        <title>Genomic-based taxomic classification of the family Erythrobacteraceae.</title>
        <authorList>
            <person name="Xu L."/>
        </authorList>
    </citation>
    <scope>NUCLEOTIDE SEQUENCE [LARGE SCALE GENOMIC DNA]</scope>
    <source>
        <strain evidence="1 2">KCTC 42006</strain>
    </source>
</reference>
<protein>
    <submittedName>
        <fullName evidence="1">Uncharacterized protein</fullName>
    </submittedName>
</protein>
<dbReference type="OrthoDB" id="8447559at2"/>
<gene>
    <name evidence="1" type="ORF">GRI35_03230</name>
</gene>
<evidence type="ECO:0000313" key="2">
    <source>
        <dbReference type="Proteomes" id="UP000460290"/>
    </source>
</evidence>
<dbReference type="EMBL" id="WTYZ01000001">
    <property type="protein sequence ID" value="MXO82389.1"/>
    <property type="molecule type" value="Genomic_DNA"/>
</dbReference>
<dbReference type="AlphaFoldDB" id="A0A844Z912"/>
<organism evidence="1 2">
    <name type="scientific">Pontixanthobacter aestiaquae</name>
    <dbReference type="NCBI Taxonomy" id="1509367"/>
    <lineage>
        <taxon>Bacteria</taxon>
        <taxon>Pseudomonadati</taxon>
        <taxon>Pseudomonadota</taxon>
        <taxon>Alphaproteobacteria</taxon>
        <taxon>Sphingomonadales</taxon>
        <taxon>Erythrobacteraceae</taxon>
        <taxon>Pontixanthobacter</taxon>
    </lineage>
</organism>
<name>A0A844Z912_9SPHN</name>
<keyword evidence="2" id="KW-1185">Reference proteome</keyword>
<dbReference type="Proteomes" id="UP000460290">
    <property type="component" value="Unassembled WGS sequence"/>
</dbReference>
<comment type="caution">
    <text evidence="1">The sequence shown here is derived from an EMBL/GenBank/DDBJ whole genome shotgun (WGS) entry which is preliminary data.</text>
</comment>
<dbReference type="InterPro" id="IPR046659">
    <property type="entry name" value="DUF6768"/>
</dbReference>